<reference evidence="2" key="1">
    <citation type="submission" date="2021-03" db="EMBL/GenBank/DDBJ databases">
        <title>Draft genome sequence of rust myrtle Austropuccinia psidii MF-1, a brazilian biotype.</title>
        <authorList>
            <person name="Quecine M.C."/>
            <person name="Pachon D.M.R."/>
            <person name="Bonatelli M.L."/>
            <person name="Correr F.H."/>
            <person name="Franceschini L.M."/>
            <person name="Leite T.F."/>
            <person name="Margarido G.R.A."/>
            <person name="Almeida C.A."/>
            <person name="Ferrarezi J.A."/>
            <person name="Labate C.A."/>
        </authorList>
    </citation>
    <scope>NUCLEOTIDE SEQUENCE</scope>
    <source>
        <strain evidence="2">MF-1</strain>
    </source>
</reference>
<organism evidence="2 3">
    <name type="scientific">Austropuccinia psidii MF-1</name>
    <dbReference type="NCBI Taxonomy" id="1389203"/>
    <lineage>
        <taxon>Eukaryota</taxon>
        <taxon>Fungi</taxon>
        <taxon>Dikarya</taxon>
        <taxon>Basidiomycota</taxon>
        <taxon>Pucciniomycotina</taxon>
        <taxon>Pucciniomycetes</taxon>
        <taxon>Pucciniales</taxon>
        <taxon>Sphaerophragmiaceae</taxon>
        <taxon>Austropuccinia</taxon>
    </lineage>
</organism>
<gene>
    <name evidence="2" type="ORF">O181_078345</name>
</gene>
<name>A0A9Q3IGW0_9BASI</name>
<protein>
    <submittedName>
        <fullName evidence="2">Uncharacterized protein</fullName>
    </submittedName>
</protein>
<accession>A0A9Q3IGW0</accession>
<comment type="caution">
    <text evidence="2">The sequence shown here is derived from an EMBL/GenBank/DDBJ whole genome shotgun (WGS) entry which is preliminary data.</text>
</comment>
<sequence length="97" mass="10623">MEESRDTTSSKSLTSTFDNILESPEAEINAIPSARSEKLMGRRSRDIPCSVTEMVYGGNEEGVGTFSKIIDRDTKLISSSETSLGPRKYTSAPARMD</sequence>
<feature type="region of interest" description="Disordered" evidence="1">
    <location>
        <begin position="77"/>
        <end position="97"/>
    </location>
</feature>
<dbReference type="AlphaFoldDB" id="A0A9Q3IGW0"/>
<keyword evidence="3" id="KW-1185">Reference proteome</keyword>
<evidence type="ECO:0000256" key="1">
    <source>
        <dbReference type="SAM" id="MobiDB-lite"/>
    </source>
</evidence>
<feature type="compositionally biased region" description="Polar residues" evidence="1">
    <location>
        <begin position="9"/>
        <end position="18"/>
    </location>
</feature>
<evidence type="ECO:0000313" key="3">
    <source>
        <dbReference type="Proteomes" id="UP000765509"/>
    </source>
</evidence>
<dbReference type="Proteomes" id="UP000765509">
    <property type="component" value="Unassembled WGS sequence"/>
</dbReference>
<evidence type="ECO:0000313" key="2">
    <source>
        <dbReference type="EMBL" id="MBW0538630.1"/>
    </source>
</evidence>
<dbReference type="EMBL" id="AVOT02043215">
    <property type="protein sequence ID" value="MBW0538630.1"/>
    <property type="molecule type" value="Genomic_DNA"/>
</dbReference>
<feature type="region of interest" description="Disordered" evidence="1">
    <location>
        <begin position="1"/>
        <end position="21"/>
    </location>
</feature>
<proteinExistence type="predicted"/>